<feature type="non-terminal residue" evidence="3">
    <location>
        <position position="1"/>
    </location>
</feature>
<dbReference type="GO" id="GO:0005975">
    <property type="term" value="P:carbohydrate metabolic process"/>
    <property type="evidence" value="ECO:0007669"/>
    <property type="project" value="InterPro"/>
</dbReference>
<dbReference type="EMBL" id="QGMJ01000071">
    <property type="protein sequence ID" value="TVY43222.1"/>
    <property type="molecule type" value="Genomic_DNA"/>
</dbReference>
<dbReference type="InterPro" id="IPR001360">
    <property type="entry name" value="Glyco_hydro_1"/>
</dbReference>
<evidence type="ECO:0000313" key="4">
    <source>
        <dbReference type="Proteomes" id="UP000462212"/>
    </source>
</evidence>
<dbReference type="SUPFAM" id="SSF51445">
    <property type="entry name" value="(Trans)glycosidases"/>
    <property type="match status" value="1"/>
</dbReference>
<evidence type="ECO:0000256" key="1">
    <source>
        <dbReference type="RuleBase" id="RU003690"/>
    </source>
</evidence>
<dbReference type="InterPro" id="IPR033132">
    <property type="entry name" value="GH_1_N_CS"/>
</dbReference>
<comment type="similarity">
    <text evidence="1">Belongs to the glycosyl hydrolase 1 family.</text>
</comment>
<dbReference type="PRINTS" id="PR00131">
    <property type="entry name" value="GLHYDRLASE1"/>
</dbReference>
<dbReference type="Pfam" id="PF00232">
    <property type="entry name" value="Glyco_hydro_1"/>
    <property type="match status" value="1"/>
</dbReference>
<dbReference type="Proteomes" id="UP000462212">
    <property type="component" value="Unassembled WGS sequence"/>
</dbReference>
<keyword evidence="2" id="KW-0812">Transmembrane</keyword>
<keyword evidence="2" id="KW-0472">Membrane</keyword>
<name>A0A8H8RYJ1_9HELO</name>
<proteinExistence type="inferred from homology"/>
<dbReference type="GO" id="GO:0008422">
    <property type="term" value="F:beta-glucosidase activity"/>
    <property type="evidence" value="ECO:0007669"/>
    <property type="project" value="TreeGrafter"/>
</dbReference>
<dbReference type="OrthoDB" id="65569at2759"/>
<dbReference type="PROSITE" id="PS00653">
    <property type="entry name" value="GLYCOSYL_HYDROL_F1_2"/>
    <property type="match status" value="1"/>
</dbReference>
<dbReference type="AlphaFoldDB" id="A0A8H8RYJ1"/>
<evidence type="ECO:0000313" key="3">
    <source>
        <dbReference type="EMBL" id="TVY43222.1"/>
    </source>
</evidence>
<dbReference type="InterPro" id="IPR017853">
    <property type="entry name" value="GH"/>
</dbReference>
<protein>
    <submittedName>
        <fullName evidence="3">Beta-glucosidase 1A</fullName>
    </submittedName>
</protein>
<gene>
    <name evidence="3" type="primary">BGL1A</name>
    <name evidence="3" type="ORF">LSUB1_G001924</name>
</gene>
<reference evidence="3 4" key="1">
    <citation type="submission" date="2018-05" db="EMBL/GenBank/DDBJ databases">
        <title>Genome sequencing and assembly of the regulated plant pathogen Lachnellula willkommii and related sister species for the development of diagnostic species identification markers.</title>
        <authorList>
            <person name="Giroux E."/>
            <person name="Bilodeau G."/>
        </authorList>
    </citation>
    <scope>NUCLEOTIDE SEQUENCE [LARGE SCALE GENOMIC DNA]</scope>
    <source>
        <strain evidence="3 4">CBS 197.66</strain>
    </source>
</reference>
<dbReference type="PANTHER" id="PTHR10353:SF53">
    <property type="entry name" value="BETA-1,4-GLUCOSIDASE (EUROFUNG)"/>
    <property type="match status" value="1"/>
</dbReference>
<sequence>NGREPLLECYFPRFETFHASSTVILFSTMLSFQGILFLLAVALAATDNSSPTSTSEYSTKVYNVSAATTTLTYEYSNEELAMLWNQVGAIKTGPITTTVSPTPEPSSYPRPGAFHPLVPSYEPSLAAAKLPANFQWGLAASAYQIEGAAKDEGKGPSIWDLIAHRDYGAVADNSTGDVVGSHYYLYKQDFARLASLGVPHFSPSFSWPRFFPFGNGPVNREGVAHYDDVIASLIDAGIEPIVVLFHWDTPLALFNSYGAWTDAQIVEDYFNYAKFVITRYDRYVTTWYTFNEPQYCNWQYSYYPAGNDKGNYPAYHNISGGLEARIACSHYTILAHAKVAKWYHEEFHGAGRISFKNSGNYYEPENKTSAADIDAVARQYEFALGWFNGCWRDGDYSDMLKETLGDLLPTFTQQEKDMIKGSCDFFAIDAYTGYLGTGIEGGSAACAADPSGPNYPECAGSSSFAADGFPLGPNADYAMSWLYSTPVAIRRFLSVITKELFPAVPDIVVSEFGFAEPREGEERSLSNILWDLRRADYYQGFLDNILAAIVEDNVNVTGAFGWAIFDNFEWFSGSRVKFGLQYLNQTSMERIPKASMFQFLDWFKTHEGSAPSNNTSGVNGTYARAIPRP</sequence>
<evidence type="ECO:0000256" key="2">
    <source>
        <dbReference type="SAM" id="Phobius"/>
    </source>
</evidence>
<keyword evidence="2" id="KW-1133">Transmembrane helix</keyword>
<accession>A0A8H8RYJ1</accession>
<keyword evidence="4" id="KW-1185">Reference proteome</keyword>
<comment type="caution">
    <text evidence="3">The sequence shown here is derived from an EMBL/GenBank/DDBJ whole genome shotgun (WGS) entry which is preliminary data.</text>
</comment>
<dbReference type="PANTHER" id="PTHR10353">
    <property type="entry name" value="GLYCOSYL HYDROLASE"/>
    <property type="match status" value="1"/>
</dbReference>
<feature type="transmembrane region" description="Helical" evidence="2">
    <location>
        <begin position="23"/>
        <end position="45"/>
    </location>
</feature>
<dbReference type="Gene3D" id="3.20.20.80">
    <property type="entry name" value="Glycosidases"/>
    <property type="match status" value="1"/>
</dbReference>
<organism evidence="3 4">
    <name type="scientific">Lachnellula subtilissima</name>
    <dbReference type="NCBI Taxonomy" id="602034"/>
    <lineage>
        <taxon>Eukaryota</taxon>
        <taxon>Fungi</taxon>
        <taxon>Dikarya</taxon>
        <taxon>Ascomycota</taxon>
        <taxon>Pezizomycotina</taxon>
        <taxon>Leotiomycetes</taxon>
        <taxon>Helotiales</taxon>
        <taxon>Lachnaceae</taxon>
        <taxon>Lachnellula</taxon>
    </lineage>
</organism>